<feature type="transmembrane region" description="Helical" evidence="1">
    <location>
        <begin position="12"/>
        <end position="32"/>
    </location>
</feature>
<dbReference type="PROSITE" id="PS50887">
    <property type="entry name" value="GGDEF"/>
    <property type="match status" value="1"/>
</dbReference>
<keyword evidence="1" id="KW-0812">Transmembrane</keyword>
<dbReference type="GO" id="GO:0052621">
    <property type="term" value="F:diguanylate cyclase activity"/>
    <property type="evidence" value="ECO:0007669"/>
    <property type="project" value="TreeGrafter"/>
</dbReference>
<dbReference type="PANTHER" id="PTHR45138">
    <property type="entry name" value="REGULATORY COMPONENTS OF SENSORY TRANSDUCTION SYSTEM"/>
    <property type="match status" value="1"/>
</dbReference>
<feature type="transmembrane region" description="Helical" evidence="1">
    <location>
        <begin position="303"/>
        <end position="323"/>
    </location>
</feature>
<reference evidence="4" key="1">
    <citation type="submission" date="2019-08" db="EMBL/GenBank/DDBJ databases">
        <title>Complete Genome Sequence of the Polysaccharide-Degrading Rumen Bacterium Pseudobutyrivibrio xylanivorans MA3014.</title>
        <authorList>
            <person name="Palevich N."/>
            <person name="Maclean P.H."/>
            <person name="Kelly W.J."/>
            <person name="Leahy S.C."/>
            <person name="Rakonjac J."/>
            <person name="Attwood G.T."/>
        </authorList>
    </citation>
    <scope>NUCLEOTIDE SEQUENCE [LARGE SCALE GENOMIC DNA]</scope>
    <source>
        <strain evidence="4">MA3014</strain>
    </source>
</reference>
<dbReference type="EMBL" id="CP043028">
    <property type="protein sequence ID" value="QFJ55801.1"/>
    <property type="molecule type" value="Genomic_DNA"/>
</dbReference>
<feature type="transmembrane region" description="Helical" evidence="1">
    <location>
        <begin position="209"/>
        <end position="226"/>
    </location>
</feature>
<dbReference type="CDD" id="cd01949">
    <property type="entry name" value="GGDEF"/>
    <property type="match status" value="1"/>
</dbReference>
<dbReference type="PANTHER" id="PTHR45138:SF9">
    <property type="entry name" value="DIGUANYLATE CYCLASE DGCM-RELATED"/>
    <property type="match status" value="1"/>
</dbReference>
<dbReference type="KEGG" id="pxv:FXF36_13375"/>
<dbReference type="InterPro" id="IPR029787">
    <property type="entry name" value="Nucleotide_cyclase"/>
</dbReference>
<dbReference type="InterPro" id="IPR050469">
    <property type="entry name" value="Diguanylate_Cyclase"/>
</dbReference>
<feature type="transmembrane region" description="Helical" evidence="1">
    <location>
        <begin position="386"/>
        <end position="404"/>
    </location>
</feature>
<dbReference type="InterPro" id="IPR043128">
    <property type="entry name" value="Rev_trsase/Diguanyl_cyclase"/>
</dbReference>
<keyword evidence="1" id="KW-0472">Membrane</keyword>
<dbReference type="Gene3D" id="3.30.70.270">
    <property type="match status" value="1"/>
</dbReference>
<evidence type="ECO:0000313" key="3">
    <source>
        <dbReference type="EMBL" id="QFJ55801.1"/>
    </source>
</evidence>
<proteinExistence type="predicted"/>
<accession>A0A5P6VW19</accession>
<evidence type="ECO:0000313" key="4">
    <source>
        <dbReference type="Proteomes" id="UP000327030"/>
    </source>
</evidence>
<dbReference type="Proteomes" id="UP000327030">
    <property type="component" value="Chromosome 1"/>
</dbReference>
<feature type="domain" description="GGDEF" evidence="2">
    <location>
        <begin position="443"/>
        <end position="568"/>
    </location>
</feature>
<keyword evidence="1" id="KW-1133">Transmembrane helix</keyword>
<dbReference type="SUPFAM" id="SSF55073">
    <property type="entry name" value="Nucleotide cyclase"/>
    <property type="match status" value="1"/>
</dbReference>
<feature type="transmembrane region" description="Helical" evidence="1">
    <location>
        <begin position="274"/>
        <end position="297"/>
    </location>
</feature>
<dbReference type="SMART" id="SM00267">
    <property type="entry name" value="GGDEF"/>
    <property type="match status" value="1"/>
</dbReference>
<dbReference type="AlphaFoldDB" id="A0A5P6VW19"/>
<gene>
    <name evidence="3" type="ORF">FXF36_13375</name>
</gene>
<dbReference type="NCBIfam" id="TIGR00254">
    <property type="entry name" value="GGDEF"/>
    <property type="match status" value="1"/>
</dbReference>
<feature type="transmembrane region" description="Helical" evidence="1">
    <location>
        <begin position="246"/>
        <end position="262"/>
    </location>
</feature>
<feature type="transmembrane region" description="Helical" evidence="1">
    <location>
        <begin position="178"/>
        <end position="202"/>
    </location>
</feature>
<dbReference type="OrthoDB" id="9762533at2"/>
<evidence type="ECO:0000256" key="1">
    <source>
        <dbReference type="SAM" id="Phobius"/>
    </source>
</evidence>
<feature type="transmembrane region" description="Helical" evidence="1">
    <location>
        <begin position="343"/>
        <end position="366"/>
    </location>
</feature>
<evidence type="ECO:0000259" key="2">
    <source>
        <dbReference type="PROSITE" id="PS50887"/>
    </source>
</evidence>
<protein>
    <submittedName>
        <fullName evidence="3">GGDEF domain-containing protein</fullName>
    </submittedName>
</protein>
<organism evidence="3 4">
    <name type="scientific">Pseudobutyrivibrio xylanivorans</name>
    <dbReference type="NCBI Taxonomy" id="185007"/>
    <lineage>
        <taxon>Bacteria</taxon>
        <taxon>Bacillati</taxon>
        <taxon>Bacillota</taxon>
        <taxon>Clostridia</taxon>
        <taxon>Lachnospirales</taxon>
        <taxon>Lachnospiraceae</taxon>
        <taxon>Pseudobutyrivibrio</taxon>
    </lineage>
</organism>
<name>A0A5P6VW19_PSEXY</name>
<sequence>MIERRRQILINRYFILPMLMIFMTVVVLAFGGKWFTSSSNFSISRIDDGWSVFRGGITSNDVTLSKYNIGKSKRGERISISKTFFIPEHNTLMFRSNLQAVELLVDGKIKYSYGLDELEKGKFIPKRYNMVDINPQAGRHNIMIVYTMGEDNSVENLSPVYLGHRSLLMQSFFSYNRISMFIGSFLVVYSCILFALSIYLALTRRTASQIYIGANFSMLLGCYIFARNDILWFIGSHDEFFSMMEYLSFYLIPLAFSILLYSTHPDLFKRKQRIFIIINIVFPIMLLLLHVIGILHINRMVNVAGVLCFIEIIVIMPPLYGAIVKKQKSNEESELYYTGDADYYLVFGFITMLIFSFLEIIIGAFYNPDINFTDTKLFPSLDLLEMGMLFFMLCYFVYYFMNGINHMSADRVKKQLEGMAYTDALTGLLNRAACNQYFATLTGDYTIVSLDLDKLKVVNDTFGHTVGDKMIIAFTKLLREVYVDSDMIARTGGDEFVVVYKKIDREACEACAQKLQEEMRKYNKYSKDITLGASVGFAYSDEVQGGRYQDVFAKADLRMYEMKGVHHG</sequence>
<dbReference type="Pfam" id="PF00990">
    <property type="entry name" value="GGDEF"/>
    <property type="match status" value="1"/>
</dbReference>
<dbReference type="InterPro" id="IPR000160">
    <property type="entry name" value="GGDEF_dom"/>
</dbReference>